<gene>
    <name evidence="1" type="ORF">OBE_05297</name>
</gene>
<evidence type="ECO:0000313" key="1">
    <source>
        <dbReference type="EMBL" id="EKC67738.1"/>
    </source>
</evidence>
<dbReference type="AlphaFoldDB" id="K1TDB4"/>
<dbReference type="EMBL" id="AJWZ01003616">
    <property type="protein sequence ID" value="EKC67738.1"/>
    <property type="molecule type" value="Genomic_DNA"/>
</dbReference>
<comment type="caution">
    <text evidence="1">The sequence shown here is derived from an EMBL/GenBank/DDBJ whole genome shotgun (WGS) entry which is preliminary data.</text>
</comment>
<organism evidence="1">
    <name type="scientific">human gut metagenome</name>
    <dbReference type="NCBI Taxonomy" id="408170"/>
    <lineage>
        <taxon>unclassified sequences</taxon>
        <taxon>metagenomes</taxon>
        <taxon>organismal metagenomes</taxon>
    </lineage>
</organism>
<reference evidence="1" key="1">
    <citation type="journal article" date="2013" name="Environ. Microbiol.">
        <title>Microbiota from the distal guts of lean and obese adolescents exhibit partial functional redundancy besides clear differences in community structure.</title>
        <authorList>
            <person name="Ferrer M."/>
            <person name="Ruiz A."/>
            <person name="Lanza F."/>
            <person name="Haange S.B."/>
            <person name="Oberbach A."/>
            <person name="Till H."/>
            <person name="Bargiela R."/>
            <person name="Campoy C."/>
            <person name="Segura M.T."/>
            <person name="Richter M."/>
            <person name="von Bergen M."/>
            <person name="Seifert J."/>
            <person name="Suarez A."/>
        </authorList>
    </citation>
    <scope>NUCLEOTIDE SEQUENCE</scope>
</reference>
<protein>
    <submittedName>
        <fullName evidence="1">Secreted protein</fullName>
    </submittedName>
</protein>
<sequence length="36" mass="4062">MSIWIFFKLIGALALLMFGMKSMSDSLQKMAGPQLR</sequence>
<accession>K1TDB4</accession>
<name>K1TDB4_9ZZZZ</name>
<proteinExistence type="predicted"/>
<feature type="non-terminal residue" evidence="1">
    <location>
        <position position="36"/>
    </location>
</feature>